<dbReference type="RefSeq" id="WP_305010054.1">
    <property type="nucleotide sequence ID" value="NZ_JAUQSX010000001.1"/>
</dbReference>
<feature type="transmembrane region" description="Helical" evidence="1">
    <location>
        <begin position="193"/>
        <end position="216"/>
    </location>
</feature>
<protein>
    <recommendedName>
        <fullName evidence="4">Glycosyltransferase RgtA/B/C/D-like domain-containing protein</fullName>
    </recommendedName>
</protein>
<evidence type="ECO:0000313" key="3">
    <source>
        <dbReference type="Proteomes" id="UP001167796"/>
    </source>
</evidence>
<keyword evidence="1" id="KW-1133">Transmembrane helix</keyword>
<feature type="transmembrane region" description="Helical" evidence="1">
    <location>
        <begin position="82"/>
        <end position="104"/>
    </location>
</feature>
<sequence length="487" mass="54156">MNPSAAFPDTTASDRRARLLLAVLFLISVVMAFITKGTYDSGDSVKHYLFAHYAFQYPLNYFDSWAKPLFTLLSSGPAQAGFIGMKLFQCMVVAVSAWCAYVIARALRLPAPELAVLFCYAAPDYFLIQFSGLTEPLFGLILVASVALAMTGRPGWSAALISFLPFVRSEGFILIGIWVVYLAWERQWRYLPLVVLGYVLFSAAGAIVLGELGWVFGHNPYATVSVYGHGDWPHFVASLPGLLGWVLSVLVAVGGVCMLRDCLRPARRREPLFVAELLLVYGSATVFIAAHTIFWAKGLFNSFGLTRVLDVTTPLFALVALRGLTNLALLGRSPLARRRIQIGFAVAVVLFLFTGARNAFRWKRDFTVPPDQLVVDQAAAWLRQTGDLAARPMAYEFPYVSVATGNDPFTARTHPGITLNNNSQVESLPVGTLLIWDDWFARTEGRVQLATMRADAHFRELWQTAMPRHPEHPERDTTRIVIFERVR</sequence>
<dbReference type="EMBL" id="JAUQSX010000001">
    <property type="protein sequence ID" value="MDO7845367.1"/>
    <property type="molecule type" value="Genomic_DNA"/>
</dbReference>
<feature type="transmembrane region" description="Helical" evidence="1">
    <location>
        <begin position="308"/>
        <end position="330"/>
    </location>
</feature>
<proteinExistence type="predicted"/>
<reference evidence="2" key="1">
    <citation type="submission" date="2023-07" db="EMBL/GenBank/DDBJ databases">
        <authorList>
            <person name="Kim M.K."/>
        </authorList>
    </citation>
    <scope>NUCLEOTIDE SEQUENCE</scope>
    <source>
        <strain evidence="2">M29</strain>
    </source>
</reference>
<organism evidence="2 3">
    <name type="scientific">Hymenobacter mellowenesis</name>
    <dbReference type="NCBI Taxonomy" id="3063995"/>
    <lineage>
        <taxon>Bacteria</taxon>
        <taxon>Pseudomonadati</taxon>
        <taxon>Bacteroidota</taxon>
        <taxon>Cytophagia</taxon>
        <taxon>Cytophagales</taxon>
        <taxon>Hymenobacteraceae</taxon>
        <taxon>Hymenobacter</taxon>
    </lineage>
</organism>
<feature type="transmembrane region" description="Helical" evidence="1">
    <location>
        <begin position="156"/>
        <end position="181"/>
    </location>
</feature>
<gene>
    <name evidence="2" type="ORF">Q5H92_03285</name>
</gene>
<feature type="transmembrane region" description="Helical" evidence="1">
    <location>
        <begin position="271"/>
        <end position="296"/>
    </location>
</feature>
<accession>A0ABT9A6A3</accession>
<name>A0ABT9A6A3_9BACT</name>
<feature type="transmembrane region" description="Helical" evidence="1">
    <location>
        <begin position="342"/>
        <end position="360"/>
    </location>
</feature>
<keyword evidence="3" id="KW-1185">Reference proteome</keyword>
<keyword evidence="1" id="KW-0812">Transmembrane</keyword>
<evidence type="ECO:0008006" key="4">
    <source>
        <dbReference type="Google" id="ProtNLM"/>
    </source>
</evidence>
<dbReference type="Proteomes" id="UP001167796">
    <property type="component" value="Unassembled WGS sequence"/>
</dbReference>
<evidence type="ECO:0000256" key="1">
    <source>
        <dbReference type="SAM" id="Phobius"/>
    </source>
</evidence>
<feature type="transmembrane region" description="Helical" evidence="1">
    <location>
        <begin position="125"/>
        <end position="150"/>
    </location>
</feature>
<evidence type="ECO:0000313" key="2">
    <source>
        <dbReference type="EMBL" id="MDO7845367.1"/>
    </source>
</evidence>
<feature type="transmembrane region" description="Helical" evidence="1">
    <location>
        <begin position="236"/>
        <end position="259"/>
    </location>
</feature>
<keyword evidence="1" id="KW-0472">Membrane</keyword>
<comment type="caution">
    <text evidence="2">The sequence shown here is derived from an EMBL/GenBank/DDBJ whole genome shotgun (WGS) entry which is preliminary data.</text>
</comment>